<organism evidence="5 6">
    <name type="scientific">Remersonia thermophila</name>
    <dbReference type="NCBI Taxonomy" id="72144"/>
    <lineage>
        <taxon>Eukaryota</taxon>
        <taxon>Fungi</taxon>
        <taxon>Dikarya</taxon>
        <taxon>Ascomycota</taxon>
        <taxon>Pezizomycotina</taxon>
        <taxon>Sordariomycetes</taxon>
        <taxon>Sordariomycetidae</taxon>
        <taxon>Sordariales</taxon>
        <taxon>Sordariales incertae sedis</taxon>
        <taxon>Remersonia</taxon>
    </lineage>
</organism>
<dbReference type="RefSeq" id="XP_070865413.1">
    <property type="nucleotide sequence ID" value="XM_071012705.1"/>
</dbReference>
<accession>A0ABR4D8P1</accession>
<keyword evidence="1" id="KW-0479">Metal-binding</keyword>
<dbReference type="Gene3D" id="1.10.1280.10">
    <property type="entry name" value="Di-copper center containing domain from catechol oxidase"/>
    <property type="match status" value="1"/>
</dbReference>
<evidence type="ECO:0000259" key="3">
    <source>
        <dbReference type="PROSITE" id="PS00497"/>
    </source>
</evidence>
<dbReference type="SUPFAM" id="SSF48056">
    <property type="entry name" value="Di-copper centre-containing domain"/>
    <property type="match status" value="1"/>
</dbReference>
<evidence type="ECO:0000313" key="6">
    <source>
        <dbReference type="Proteomes" id="UP001600064"/>
    </source>
</evidence>
<comment type="caution">
    <text evidence="5">The sequence shown here is derived from an EMBL/GenBank/DDBJ whole genome shotgun (WGS) entry which is preliminary data.</text>
</comment>
<dbReference type="EMBL" id="JAZGUE010000005">
    <property type="protein sequence ID" value="KAL2266686.1"/>
    <property type="molecule type" value="Genomic_DNA"/>
</dbReference>
<dbReference type="PRINTS" id="PR00092">
    <property type="entry name" value="TYROSINASE"/>
</dbReference>
<dbReference type="Pfam" id="PF00264">
    <property type="entry name" value="Tyrosinase"/>
    <property type="match status" value="1"/>
</dbReference>
<evidence type="ECO:0000256" key="1">
    <source>
        <dbReference type="ARBA" id="ARBA00022723"/>
    </source>
</evidence>
<dbReference type="PANTHER" id="PTHR11474:SF125">
    <property type="entry name" value="N-ACETYL-6-HYDROXYTRYPTOPHAN OXIDASE IVOB-RELATED"/>
    <property type="match status" value="1"/>
</dbReference>
<gene>
    <name evidence="5" type="ORF">VTJ83DRAFT_6038</name>
</gene>
<dbReference type="PANTHER" id="PTHR11474">
    <property type="entry name" value="TYROSINASE FAMILY MEMBER"/>
    <property type="match status" value="1"/>
</dbReference>
<reference evidence="5 6" key="1">
    <citation type="journal article" date="2024" name="Commun. Biol.">
        <title>Comparative genomic analysis of thermophilic fungi reveals convergent evolutionary adaptations and gene losses.</title>
        <authorList>
            <person name="Steindorff A.S."/>
            <person name="Aguilar-Pontes M.V."/>
            <person name="Robinson A.J."/>
            <person name="Andreopoulos B."/>
            <person name="LaButti K."/>
            <person name="Kuo A."/>
            <person name="Mondo S."/>
            <person name="Riley R."/>
            <person name="Otillar R."/>
            <person name="Haridas S."/>
            <person name="Lipzen A."/>
            <person name="Grimwood J."/>
            <person name="Schmutz J."/>
            <person name="Clum A."/>
            <person name="Reid I.D."/>
            <person name="Moisan M.C."/>
            <person name="Butler G."/>
            <person name="Nguyen T.T.M."/>
            <person name="Dewar K."/>
            <person name="Conant G."/>
            <person name="Drula E."/>
            <person name="Henrissat B."/>
            <person name="Hansel C."/>
            <person name="Singer S."/>
            <person name="Hutchinson M.I."/>
            <person name="de Vries R.P."/>
            <person name="Natvig D.O."/>
            <person name="Powell A.J."/>
            <person name="Tsang A."/>
            <person name="Grigoriev I.V."/>
        </authorList>
    </citation>
    <scope>NUCLEOTIDE SEQUENCE [LARGE SCALE GENOMIC DNA]</scope>
    <source>
        <strain evidence="5 6">ATCC 22073</strain>
    </source>
</reference>
<dbReference type="PROSITE" id="PS00498">
    <property type="entry name" value="TYROSINASE_2"/>
    <property type="match status" value="1"/>
</dbReference>
<proteinExistence type="predicted"/>
<dbReference type="InterPro" id="IPR008922">
    <property type="entry name" value="Di-copper_centre_dom_sf"/>
</dbReference>
<evidence type="ECO:0000256" key="2">
    <source>
        <dbReference type="ARBA" id="ARBA00023002"/>
    </source>
</evidence>
<protein>
    <recommendedName>
        <fullName evidence="3 4">Tyrosinase copper-binding domain-containing protein</fullName>
    </recommendedName>
</protein>
<name>A0ABR4D8P1_9PEZI</name>
<dbReference type="Proteomes" id="UP001600064">
    <property type="component" value="Unassembled WGS sequence"/>
</dbReference>
<sequence>MKLSSIAASAAAAVAGVRAINFPHYAQAAIDSGLALAGLNGIAIANSHNKFGGSCNWSNVKIRKEWRYLSASERKKYIAAVQCLQSKPSVLDAGIAPGSKSLFDDFVWVHMNQTFFIHFTGNFFIWHRYFVHIYEEKLKEECGYTGASPYWEWGYDINDLRASPVFDGSDTSLGSDGEFIPGPPQVLDFGFGDPIVLEKGSGGGCLFQGPFKDLLIRLGPATQPDPSQDNPRCVKRDLNVDCGRRFATFRNTTEVILNSPDIMTFRTTVESEPGYTPPGFMGIHGGGHFMISGDPGSDAFISPGDPAFYLHHGQIDRVYWIWQMLDYNNRKGVFGTNTFLNAVPGPSANTTVEDEVHLWPLAPPIKIKHLMSTIGGEGSPLCYLYL</sequence>
<feature type="domain" description="Tyrosinase copper-binding" evidence="4">
    <location>
        <begin position="305"/>
        <end position="316"/>
    </location>
</feature>
<evidence type="ECO:0000313" key="5">
    <source>
        <dbReference type="EMBL" id="KAL2266686.1"/>
    </source>
</evidence>
<dbReference type="PROSITE" id="PS00497">
    <property type="entry name" value="TYROSINASE_1"/>
    <property type="match status" value="1"/>
</dbReference>
<keyword evidence="6" id="KW-1185">Reference proteome</keyword>
<dbReference type="InterPro" id="IPR050316">
    <property type="entry name" value="Tyrosinase/Hemocyanin"/>
</dbReference>
<evidence type="ECO:0000259" key="4">
    <source>
        <dbReference type="PROSITE" id="PS00498"/>
    </source>
</evidence>
<keyword evidence="2" id="KW-0560">Oxidoreductase</keyword>
<dbReference type="GeneID" id="98127349"/>
<feature type="domain" description="Tyrosinase copper-binding" evidence="3">
    <location>
        <begin position="118"/>
        <end position="135"/>
    </location>
</feature>
<dbReference type="InterPro" id="IPR002227">
    <property type="entry name" value="Tyrosinase_Cu-bd"/>
</dbReference>